<keyword evidence="1" id="KW-0802">TPR repeat</keyword>
<evidence type="ECO:0000256" key="2">
    <source>
        <dbReference type="SAM" id="MobiDB-lite"/>
    </source>
</evidence>
<dbReference type="EMBL" id="PVNK01000071">
    <property type="protein sequence ID" value="PRQ03708.1"/>
    <property type="molecule type" value="Genomic_DNA"/>
</dbReference>
<dbReference type="PROSITE" id="PS50005">
    <property type="entry name" value="TPR"/>
    <property type="match status" value="2"/>
</dbReference>
<dbReference type="Proteomes" id="UP000237968">
    <property type="component" value="Unassembled WGS sequence"/>
</dbReference>
<dbReference type="SMART" id="SM00028">
    <property type="entry name" value="TPR"/>
    <property type="match status" value="5"/>
</dbReference>
<evidence type="ECO:0000313" key="3">
    <source>
        <dbReference type="EMBL" id="PRQ03708.1"/>
    </source>
</evidence>
<dbReference type="SUPFAM" id="SSF48452">
    <property type="entry name" value="TPR-like"/>
    <property type="match status" value="3"/>
</dbReference>
<sequence>MNHVDERARRWGRGVGSALALWVLTVMAVTAVDAAPPRDTLPPPETTGGELPGVDDSESGDPEVEVDPLTLEQQREVEFADHLGRAKRAMQQRRWSEAIDEYSAALDIHDGDPEALRGRAHVHKRANPPGRCPRLAIEDLTLLEVYDPRGLWLSERENAVAWMGECENVYAKERLDIAEELAGLDVGALGRPDDIRVTAAQLHAAEAEVARVEQQQHRHLAAAVAHLDAYRQECRAREAVPKLAALELEGALHRRLEQPQEAVAVYERILVLHPDELEAARDAKKWIDELQIQLAVAEIQELQGGRPTPAAEAAYDRGLRALRRRDLATARSELEIAVGDSPWYPRAHYYLGEVYARSEDFPAAIESFKRAIAMERYDYATHMALGLLYKKEFSGAEDEQARTHLDMALRLRPDLHVLRFHLGELYARSDKEQAIEHFRDYLEFADADEPKREAAREAIAALQREVEEDVPFVPPPLPSDVGRLDPELHRLISEAYVLGAEHGEWDRAETLLLRAREKFPRETALLNMLAQVVYVQDGRQGQARVYWDESLAVDPNQMEVHERLGLMLADSKEGRSHLRTAAELGSVIARYRVAKLLWDNLELWAASEQLDIYLREAGPYDVYWDAAQELRGHMDAVFLKIYLAMGVGSLILLSIPLALIWRRVRGASLPQLLERSPTCFPEVARILSLIRHEILKHNTAFLSDVGRALELDEPDAEARATLLARRLFGDDVEPEHDPHRGERRGIHGRFLGYVAELEQVARAHGVTLNLRRKDPTFKAMLRAFDDVAAKAKWLRHPGGLRASKKLELAKVLLRAGDVLGRRAFDRLSEVIQRLCIARVDPEFIASVYEQVATEDKFATVQIAPLSIEGQGEQVRIFRTDLHDILANVLRNSLMSSAMYAQPPIGLGVELATEIDDITGLSTLAIRIKDHSPERLTSEMLRGRYVERGMGITADLLSRYDGSIAVEPEAGWEKAVVLRFFALDEDEDEDAATDAPARADEVGVGPATASPLGA</sequence>
<protein>
    <submittedName>
        <fullName evidence="3">Tetratricopeptide repeat protein</fullName>
    </submittedName>
</protein>
<feature type="compositionally biased region" description="Acidic residues" evidence="2">
    <location>
        <begin position="53"/>
        <end position="65"/>
    </location>
</feature>
<dbReference type="RefSeq" id="WP_106390809.1">
    <property type="nucleotide sequence ID" value="NZ_PVNK01000071.1"/>
</dbReference>
<dbReference type="InterPro" id="IPR019734">
    <property type="entry name" value="TPR_rpt"/>
</dbReference>
<dbReference type="OrthoDB" id="5477892at2"/>
<feature type="repeat" description="TPR" evidence="1">
    <location>
        <begin position="243"/>
        <end position="276"/>
    </location>
</feature>
<evidence type="ECO:0000313" key="4">
    <source>
        <dbReference type="Proteomes" id="UP000237968"/>
    </source>
</evidence>
<organism evidence="3 4">
    <name type="scientific">Enhygromyxa salina</name>
    <dbReference type="NCBI Taxonomy" id="215803"/>
    <lineage>
        <taxon>Bacteria</taxon>
        <taxon>Pseudomonadati</taxon>
        <taxon>Myxococcota</taxon>
        <taxon>Polyangia</taxon>
        <taxon>Nannocystales</taxon>
        <taxon>Nannocystaceae</taxon>
        <taxon>Enhygromyxa</taxon>
    </lineage>
</organism>
<gene>
    <name evidence="3" type="ORF">ENSA5_13300</name>
</gene>
<name>A0A2S9YF13_9BACT</name>
<evidence type="ECO:0000256" key="1">
    <source>
        <dbReference type="PROSITE-ProRule" id="PRU00339"/>
    </source>
</evidence>
<dbReference type="Gene3D" id="1.25.40.10">
    <property type="entry name" value="Tetratricopeptide repeat domain"/>
    <property type="match status" value="3"/>
</dbReference>
<dbReference type="PANTHER" id="PTHR12558">
    <property type="entry name" value="CELL DIVISION CYCLE 16,23,27"/>
    <property type="match status" value="1"/>
</dbReference>
<feature type="region of interest" description="Disordered" evidence="2">
    <location>
        <begin position="35"/>
        <end position="65"/>
    </location>
</feature>
<feature type="region of interest" description="Disordered" evidence="2">
    <location>
        <begin position="988"/>
        <end position="1013"/>
    </location>
</feature>
<dbReference type="InterPro" id="IPR011990">
    <property type="entry name" value="TPR-like_helical_dom_sf"/>
</dbReference>
<dbReference type="PANTHER" id="PTHR12558:SF13">
    <property type="entry name" value="CELL DIVISION CYCLE PROTEIN 27 HOMOLOG"/>
    <property type="match status" value="1"/>
</dbReference>
<accession>A0A2S9YF13</accession>
<dbReference type="AlphaFoldDB" id="A0A2S9YF13"/>
<feature type="repeat" description="TPR" evidence="1">
    <location>
        <begin position="345"/>
        <end position="378"/>
    </location>
</feature>
<keyword evidence="4" id="KW-1185">Reference proteome</keyword>
<reference evidence="3 4" key="1">
    <citation type="submission" date="2018-03" db="EMBL/GenBank/DDBJ databases">
        <title>Draft Genome Sequences of the Obligatory Marine Myxobacteria Enhygromyxa salina SWB005.</title>
        <authorList>
            <person name="Poehlein A."/>
            <person name="Moghaddam J.A."/>
            <person name="Harms H."/>
            <person name="Alanjari M."/>
            <person name="Koenig G.M."/>
            <person name="Daniel R."/>
            <person name="Schaeberle T.F."/>
        </authorList>
    </citation>
    <scope>NUCLEOTIDE SEQUENCE [LARGE SCALE GENOMIC DNA]</scope>
    <source>
        <strain evidence="3 4">SWB005</strain>
    </source>
</reference>
<dbReference type="Pfam" id="PF13432">
    <property type="entry name" value="TPR_16"/>
    <property type="match status" value="2"/>
</dbReference>
<proteinExistence type="predicted"/>
<comment type="caution">
    <text evidence="3">The sequence shown here is derived from an EMBL/GenBank/DDBJ whole genome shotgun (WGS) entry which is preliminary data.</text>
</comment>